<organism evidence="3 4">
    <name type="scientific">Helobdella robusta</name>
    <name type="common">Californian leech</name>
    <dbReference type="NCBI Taxonomy" id="6412"/>
    <lineage>
        <taxon>Eukaryota</taxon>
        <taxon>Metazoa</taxon>
        <taxon>Spiralia</taxon>
        <taxon>Lophotrochozoa</taxon>
        <taxon>Annelida</taxon>
        <taxon>Clitellata</taxon>
        <taxon>Hirudinea</taxon>
        <taxon>Rhynchobdellida</taxon>
        <taxon>Glossiphoniidae</taxon>
        <taxon>Helobdella</taxon>
    </lineage>
</organism>
<evidence type="ECO:0000259" key="1">
    <source>
        <dbReference type="Pfam" id="PF22060"/>
    </source>
</evidence>
<gene>
    <name evidence="3" type="primary">20200551</name>
    <name evidence="2" type="ORF">HELRODRAFT_164445</name>
</gene>
<dbReference type="AlphaFoldDB" id="T1EVF1"/>
<evidence type="ECO:0000313" key="4">
    <source>
        <dbReference type="Proteomes" id="UP000015101"/>
    </source>
</evidence>
<protein>
    <recommendedName>
        <fullName evidence="1">Cep192-like domain-containing protein</fullName>
    </recommendedName>
</protein>
<dbReference type="Proteomes" id="UP000015101">
    <property type="component" value="Unassembled WGS sequence"/>
</dbReference>
<dbReference type="HOGENOM" id="CLU_2040619_0_0_1"/>
<dbReference type="InParanoid" id="T1EVF1"/>
<dbReference type="EMBL" id="AMQM01001664">
    <property type="status" value="NOT_ANNOTATED_CDS"/>
    <property type="molecule type" value="Genomic_DNA"/>
</dbReference>
<dbReference type="KEGG" id="hro:HELRODRAFT_164445"/>
<dbReference type="CTD" id="20200551"/>
<accession>T1EVF1</accession>
<dbReference type="OrthoDB" id="67059at2759"/>
<proteinExistence type="predicted"/>
<dbReference type="RefSeq" id="XP_009027630.1">
    <property type="nucleotide sequence ID" value="XM_009029382.1"/>
</dbReference>
<reference evidence="2 4" key="2">
    <citation type="journal article" date="2013" name="Nature">
        <title>Insights into bilaterian evolution from three spiralian genomes.</title>
        <authorList>
            <person name="Simakov O."/>
            <person name="Marletaz F."/>
            <person name="Cho S.J."/>
            <person name="Edsinger-Gonzales E."/>
            <person name="Havlak P."/>
            <person name="Hellsten U."/>
            <person name="Kuo D.H."/>
            <person name="Larsson T."/>
            <person name="Lv J."/>
            <person name="Arendt D."/>
            <person name="Savage R."/>
            <person name="Osoegawa K."/>
            <person name="de Jong P."/>
            <person name="Grimwood J."/>
            <person name="Chapman J.A."/>
            <person name="Shapiro H."/>
            <person name="Aerts A."/>
            <person name="Otillar R.P."/>
            <person name="Terry A.Y."/>
            <person name="Boore J.L."/>
            <person name="Grigoriev I.V."/>
            <person name="Lindberg D.R."/>
            <person name="Seaver E.C."/>
            <person name="Weisblat D.A."/>
            <person name="Putnam N.H."/>
            <person name="Rokhsar D.S."/>
        </authorList>
    </citation>
    <scope>NUCLEOTIDE SEQUENCE</scope>
</reference>
<feature type="domain" description="Cep192-like" evidence="1">
    <location>
        <begin position="3"/>
        <end position="85"/>
    </location>
</feature>
<name>T1EVF1_HELRO</name>
<dbReference type="Pfam" id="PF22060">
    <property type="entry name" value="Cep192_D1"/>
    <property type="match status" value="1"/>
</dbReference>
<keyword evidence="4" id="KW-1185">Reference proteome</keyword>
<dbReference type="EnsemblMetazoa" id="HelroT164445">
    <property type="protein sequence ID" value="HelroP164445"/>
    <property type="gene ID" value="HelroG164445"/>
</dbReference>
<dbReference type="GeneID" id="20200551"/>
<dbReference type="EMBL" id="KB097571">
    <property type="protein sequence ID" value="ESN94581.1"/>
    <property type="molecule type" value="Genomic_DNA"/>
</dbReference>
<evidence type="ECO:0000313" key="2">
    <source>
        <dbReference type="EMBL" id="ESN94581.1"/>
    </source>
</evidence>
<evidence type="ECO:0000313" key="3">
    <source>
        <dbReference type="EnsemblMetazoa" id="HelroP164445"/>
    </source>
</evidence>
<sequence length="121" mass="13393">MRKFSKVCCIGMSTESMILVKNVNVVSIQLEISMLSLSVDAVARDVDIVKPFIFKKKLTMAPQSEDVLKVIFSPVLAGLHECQLCFRIVQPSNLIAKSYLSSFATVIAESELPNIVVRAFN</sequence>
<reference evidence="3" key="3">
    <citation type="submission" date="2015-06" db="UniProtKB">
        <authorList>
            <consortium name="EnsemblMetazoa"/>
        </authorList>
    </citation>
    <scope>IDENTIFICATION</scope>
</reference>
<reference evidence="4" key="1">
    <citation type="submission" date="2012-12" db="EMBL/GenBank/DDBJ databases">
        <authorList>
            <person name="Hellsten U."/>
            <person name="Grimwood J."/>
            <person name="Chapman J.A."/>
            <person name="Shapiro H."/>
            <person name="Aerts A."/>
            <person name="Otillar R.P."/>
            <person name="Terry A.Y."/>
            <person name="Boore J.L."/>
            <person name="Simakov O."/>
            <person name="Marletaz F."/>
            <person name="Cho S.-J."/>
            <person name="Edsinger-Gonzales E."/>
            <person name="Havlak P."/>
            <person name="Kuo D.-H."/>
            <person name="Larsson T."/>
            <person name="Lv J."/>
            <person name="Arendt D."/>
            <person name="Savage R."/>
            <person name="Osoegawa K."/>
            <person name="de Jong P."/>
            <person name="Lindberg D.R."/>
            <person name="Seaver E.C."/>
            <person name="Weisblat D.A."/>
            <person name="Putnam N.H."/>
            <person name="Grigoriev I.V."/>
            <person name="Rokhsar D.S."/>
        </authorList>
    </citation>
    <scope>NUCLEOTIDE SEQUENCE</scope>
</reference>
<dbReference type="InterPro" id="IPR054085">
    <property type="entry name" value="Cep192-like_D1"/>
</dbReference>